<protein>
    <recommendedName>
        <fullName evidence="6">Carboxylic ester hydrolase</fullName>
        <ecNumber evidence="6">3.1.1.-</ecNumber>
    </recommendedName>
</protein>
<dbReference type="EMBL" id="QDEB01101999">
    <property type="protein sequence ID" value="RZC31840.1"/>
    <property type="molecule type" value="Genomic_DNA"/>
</dbReference>
<evidence type="ECO:0000256" key="5">
    <source>
        <dbReference type="ARBA" id="ARBA00023180"/>
    </source>
</evidence>
<evidence type="ECO:0000256" key="6">
    <source>
        <dbReference type="RuleBase" id="RU361235"/>
    </source>
</evidence>
<dbReference type="GO" id="GO:0052689">
    <property type="term" value="F:carboxylic ester hydrolase activity"/>
    <property type="evidence" value="ECO:0007669"/>
    <property type="project" value="UniProtKB-KW"/>
</dbReference>
<dbReference type="SUPFAM" id="SSF53474">
    <property type="entry name" value="alpha/beta-Hydrolases"/>
    <property type="match status" value="1"/>
</dbReference>
<dbReference type="InterPro" id="IPR019826">
    <property type="entry name" value="Carboxylesterase_B_AS"/>
</dbReference>
<keyword evidence="9" id="KW-1185">Reference proteome</keyword>
<evidence type="ECO:0000313" key="8">
    <source>
        <dbReference type="EMBL" id="RZC31840.1"/>
    </source>
</evidence>
<comment type="similarity">
    <text evidence="1 6">Belongs to the type-B carboxylesterase/lipase family.</text>
</comment>
<keyword evidence="2" id="KW-0719">Serine esterase</keyword>
<dbReference type="OrthoDB" id="19653at2759"/>
<name>A0A482VGN9_ASBVE</name>
<gene>
    <name evidence="8" type="ORF">BDFB_013557</name>
</gene>
<dbReference type="EC" id="3.1.1.-" evidence="6"/>
<organism evidence="8 9">
    <name type="scientific">Asbolus verrucosus</name>
    <name type="common">Desert ironclad beetle</name>
    <dbReference type="NCBI Taxonomy" id="1661398"/>
    <lineage>
        <taxon>Eukaryota</taxon>
        <taxon>Metazoa</taxon>
        <taxon>Ecdysozoa</taxon>
        <taxon>Arthropoda</taxon>
        <taxon>Hexapoda</taxon>
        <taxon>Insecta</taxon>
        <taxon>Pterygota</taxon>
        <taxon>Neoptera</taxon>
        <taxon>Endopterygota</taxon>
        <taxon>Coleoptera</taxon>
        <taxon>Polyphaga</taxon>
        <taxon>Cucujiformia</taxon>
        <taxon>Tenebrionidae</taxon>
        <taxon>Pimeliinae</taxon>
        <taxon>Asbolus</taxon>
    </lineage>
</organism>
<dbReference type="AlphaFoldDB" id="A0A482VGN9"/>
<evidence type="ECO:0000256" key="3">
    <source>
        <dbReference type="ARBA" id="ARBA00022801"/>
    </source>
</evidence>
<dbReference type="STRING" id="1661398.A0A482VGN9"/>
<evidence type="ECO:0000256" key="1">
    <source>
        <dbReference type="ARBA" id="ARBA00005964"/>
    </source>
</evidence>
<dbReference type="Proteomes" id="UP000292052">
    <property type="component" value="Unassembled WGS sequence"/>
</dbReference>
<dbReference type="PANTHER" id="PTHR43142:SF1">
    <property type="entry name" value="CARBOXYLIC ESTER HYDROLASE"/>
    <property type="match status" value="1"/>
</dbReference>
<keyword evidence="5" id="KW-0325">Glycoprotein</keyword>
<dbReference type="Gene3D" id="3.40.50.1820">
    <property type="entry name" value="alpha/beta hydrolase"/>
    <property type="match status" value="1"/>
</dbReference>
<sequence length="445" mass="50406">MQLPEGGKNPKRPVIIHLHPGGFYGATGRSNWAGPQYFLDRDIVLITMNYRIGSLGFISLGKDAPGNNGLRDQVVAMKWVKNNIAAFGGDPDSVTLYGYSSGAWSITLHIVSPMSRGLFHKAILGSGSALGYWPLPKNQIELAKKQARFVGCPDNTPKEILDCLKTKPAEELANSLPQFAEIGYDPILIWSPVIEEDFGQQRFLHDHPIKLIESGHFENIPVVAGITKDEIADRAVALLSNATLLKEYNSNFEKYAPISFLYERGTEKSRQVSRAIRKFYLDDQPLSNASLTGLANVYADAIGFQLDRAVQLLSEKCSKPVYYYEFTYQGRYSHFYLPGTQTPYGVVHHDDLIYSFYISPLFPFFNESYPEAEMVEKLTTIWANFAKTGKPIPKPTQKLDGLEWETYNVHTKKYMDIGKKLSLKDHLFENRYAFWRKLYPISLYL</sequence>
<keyword evidence="3 6" id="KW-0378">Hydrolase</keyword>
<evidence type="ECO:0000259" key="7">
    <source>
        <dbReference type="Pfam" id="PF00135"/>
    </source>
</evidence>
<dbReference type="PROSITE" id="PS00122">
    <property type="entry name" value="CARBOXYLESTERASE_B_1"/>
    <property type="match status" value="1"/>
</dbReference>
<evidence type="ECO:0000256" key="4">
    <source>
        <dbReference type="ARBA" id="ARBA00023157"/>
    </source>
</evidence>
<evidence type="ECO:0000256" key="2">
    <source>
        <dbReference type="ARBA" id="ARBA00022487"/>
    </source>
</evidence>
<dbReference type="Pfam" id="PF00135">
    <property type="entry name" value="COesterase"/>
    <property type="match status" value="1"/>
</dbReference>
<reference evidence="8 9" key="1">
    <citation type="submission" date="2017-03" db="EMBL/GenBank/DDBJ databases">
        <title>Genome of the blue death feigning beetle - Asbolus verrucosus.</title>
        <authorList>
            <person name="Rider S.D."/>
        </authorList>
    </citation>
    <scope>NUCLEOTIDE SEQUENCE [LARGE SCALE GENOMIC DNA]</scope>
    <source>
        <strain evidence="8">Butters</strain>
        <tissue evidence="8">Head and leg muscle</tissue>
    </source>
</reference>
<comment type="caution">
    <text evidence="8">The sequence shown here is derived from an EMBL/GenBank/DDBJ whole genome shotgun (WGS) entry which is preliminary data.</text>
</comment>
<feature type="domain" description="Carboxylesterase type B" evidence="7">
    <location>
        <begin position="9"/>
        <end position="435"/>
    </location>
</feature>
<proteinExistence type="inferred from homology"/>
<dbReference type="InterPro" id="IPR029058">
    <property type="entry name" value="AB_hydrolase_fold"/>
</dbReference>
<dbReference type="PANTHER" id="PTHR43142">
    <property type="entry name" value="CARBOXYLIC ESTER HYDROLASE"/>
    <property type="match status" value="1"/>
</dbReference>
<keyword evidence="4" id="KW-1015">Disulfide bond</keyword>
<dbReference type="InterPro" id="IPR002018">
    <property type="entry name" value="CarbesteraseB"/>
</dbReference>
<evidence type="ECO:0000313" key="9">
    <source>
        <dbReference type="Proteomes" id="UP000292052"/>
    </source>
</evidence>
<accession>A0A482VGN9</accession>